<dbReference type="CDD" id="cd00610">
    <property type="entry name" value="OAT_like"/>
    <property type="match status" value="1"/>
</dbReference>
<dbReference type="InterPro" id="IPR005814">
    <property type="entry name" value="Aminotrans_3"/>
</dbReference>
<evidence type="ECO:0000256" key="1">
    <source>
        <dbReference type="ARBA" id="ARBA00001933"/>
    </source>
</evidence>
<dbReference type="EMBL" id="FQVK01000019">
    <property type="protein sequence ID" value="SHF15044.1"/>
    <property type="molecule type" value="Genomic_DNA"/>
</dbReference>
<evidence type="ECO:0000256" key="2">
    <source>
        <dbReference type="ARBA" id="ARBA00022576"/>
    </source>
</evidence>
<dbReference type="Pfam" id="PF00202">
    <property type="entry name" value="Aminotran_3"/>
    <property type="match status" value="1"/>
</dbReference>
<dbReference type="Proteomes" id="UP000325134">
    <property type="component" value="Unassembled WGS sequence"/>
</dbReference>
<dbReference type="PIRSF" id="PIRSF000521">
    <property type="entry name" value="Transaminase_4ab_Lys_Orn"/>
    <property type="match status" value="1"/>
</dbReference>
<dbReference type="Gene3D" id="3.90.1150.10">
    <property type="entry name" value="Aspartate Aminotransferase, domain 1"/>
    <property type="match status" value="1"/>
</dbReference>
<dbReference type="PANTHER" id="PTHR11986:SF79">
    <property type="entry name" value="ACETYLORNITHINE AMINOTRANSFERASE, MITOCHONDRIAL"/>
    <property type="match status" value="1"/>
</dbReference>
<protein>
    <submittedName>
        <fullName evidence="6">4-aminobutyrate aminotransferase</fullName>
    </submittedName>
</protein>
<dbReference type="SUPFAM" id="SSF53383">
    <property type="entry name" value="PLP-dependent transferases"/>
    <property type="match status" value="1"/>
</dbReference>
<evidence type="ECO:0000313" key="6">
    <source>
        <dbReference type="EMBL" id="SHF15044.1"/>
    </source>
</evidence>
<reference evidence="6 7" key="1">
    <citation type="submission" date="2016-11" db="EMBL/GenBank/DDBJ databases">
        <authorList>
            <person name="Varghese N."/>
            <person name="Submissions S."/>
        </authorList>
    </citation>
    <scope>NUCLEOTIDE SEQUENCE [LARGE SCALE GENOMIC DNA]</scope>
    <source>
        <strain evidence="6 7">DSM 29341</strain>
    </source>
</reference>
<dbReference type="GO" id="GO:0008483">
    <property type="term" value="F:transaminase activity"/>
    <property type="evidence" value="ECO:0007669"/>
    <property type="project" value="UniProtKB-KW"/>
</dbReference>
<comment type="cofactor">
    <cofactor evidence="1">
        <name>pyridoxal 5'-phosphate</name>
        <dbReference type="ChEBI" id="CHEBI:597326"/>
    </cofactor>
</comment>
<dbReference type="GO" id="GO:0030170">
    <property type="term" value="F:pyridoxal phosphate binding"/>
    <property type="evidence" value="ECO:0007669"/>
    <property type="project" value="InterPro"/>
</dbReference>
<dbReference type="OrthoDB" id="9801834at2"/>
<dbReference type="InterPro" id="IPR015421">
    <property type="entry name" value="PyrdxlP-dep_Trfase_major"/>
</dbReference>
<proteinExistence type="inferred from homology"/>
<keyword evidence="2 6" id="KW-0032">Aminotransferase</keyword>
<evidence type="ECO:0000256" key="5">
    <source>
        <dbReference type="RuleBase" id="RU003560"/>
    </source>
</evidence>
<dbReference type="PANTHER" id="PTHR11986">
    <property type="entry name" value="AMINOTRANSFERASE CLASS III"/>
    <property type="match status" value="1"/>
</dbReference>
<dbReference type="InterPro" id="IPR015424">
    <property type="entry name" value="PyrdxlP-dep_Trfase"/>
</dbReference>
<dbReference type="Gene3D" id="3.40.640.10">
    <property type="entry name" value="Type I PLP-dependent aspartate aminotransferase-like (Major domain)"/>
    <property type="match status" value="1"/>
</dbReference>
<keyword evidence="7" id="KW-1185">Reference proteome</keyword>
<comment type="similarity">
    <text evidence="5">Belongs to the class-III pyridoxal-phosphate-dependent aminotransferase family.</text>
</comment>
<organism evidence="6 7">
    <name type="scientific">Ruegeria intermedia</name>
    <dbReference type="NCBI Taxonomy" id="996115"/>
    <lineage>
        <taxon>Bacteria</taxon>
        <taxon>Pseudomonadati</taxon>
        <taxon>Pseudomonadota</taxon>
        <taxon>Alphaproteobacteria</taxon>
        <taxon>Rhodobacterales</taxon>
        <taxon>Roseobacteraceae</taxon>
        <taxon>Ruegeria</taxon>
    </lineage>
</organism>
<evidence type="ECO:0000256" key="3">
    <source>
        <dbReference type="ARBA" id="ARBA00022679"/>
    </source>
</evidence>
<dbReference type="AlphaFoldDB" id="A0A1M4ZAK9"/>
<dbReference type="RefSeq" id="WP_149776551.1">
    <property type="nucleotide sequence ID" value="NZ_FQVK01000019.1"/>
</dbReference>
<keyword evidence="4 5" id="KW-0663">Pyridoxal phosphate</keyword>
<evidence type="ECO:0000256" key="4">
    <source>
        <dbReference type="ARBA" id="ARBA00022898"/>
    </source>
</evidence>
<dbReference type="GO" id="GO:0042802">
    <property type="term" value="F:identical protein binding"/>
    <property type="evidence" value="ECO:0007669"/>
    <property type="project" value="TreeGrafter"/>
</dbReference>
<name>A0A1M4ZAK9_9RHOB</name>
<keyword evidence="3 6" id="KW-0808">Transferase</keyword>
<dbReference type="InterPro" id="IPR015422">
    <property type="entry name" value="PyrdxlP-dep_Trfase_small"/>
</dbReference>
<dbReference type="InterPro" id="IPR050103">
    <property type="entry name" value="Class-III_PLP-dep_AT"/>
</dbReference>
<evidence type="ECO:0000313" key="7">
    <source>
        <dbReference type="Proteomes" id="UP000325134"/>
    </source>
</evidence>
<gene>
    <name evidence="6" type="ORF">SAMN05444279_1193</name>
</gene>
<accession>A0A1M4ZAK9</accession>
<sequence length="433" mass="44431">MSGLYARDAVSVAGLQKLRFFPQAVVGGKGAVLRADDGRALIDLSATWGAASLGYGHPALVAAVSAAVADPAGASVLSAANSQATALAERLIALFPSEQPQRVWLGHSGSDANETAIRAVRRATGRQGIIGFAGAYHGCTLGTMAVSGHPTLASDKAAGLIQLPYPGADPHGPDAGGILALLERNLAEAGPDTIAACIFEPILSDGGLVVPPTGFLAGLDALCRQHGILTICDEVKVGLGRTGRMHAFEHEGFRPDILVLGKGLGGGLPLSAVIGPQWVMDCATSFAMQTLHGNPVCAAAGLAVLDTIVAESLPEEAARKGETLMAGLNDLALRHPCIRAIRGRGLAIGVEIRGAETTLLSDAAATAGLMFRAHERGLVVYCVGPSSNVLELTPPLTITDHDIGQALSLLDDVILDLEAGRIDETAPAEFTGW</sequence>